<dbReference type="InterPro" id="IPR027417">
    <property type="entry name" value="P-loop_NTPase"/>
</dbReference>
<feature type="binding site" evidence="12">
    <location>
        <position position="463"/>
    </location>
    <ligand>
        <name>Zn(2+)</name>
        <dbReference type="ChEBI" id="CHEBI:29105"/>
        <label>1</label>
    </ligand>
</feature>
<dbReference type="RefSeq" id="WP_128519666.1">
    <property type="nucleotide sequence ID" value="NZ_RJQC01000001.1"/>
</dbReference>
<evidence type="ECO:0000256" key="1">
    <source>
        <dbReference type="ARBA" id="ARBA00022515"/>
    </source>
</evidence>
<dbReference type="InterPro" id="IPR041222">
    <property type="entry name" value="PriA_3primeBD"/>
</dbReference>
<feature type="binding site" evidence="12">
    <location>
        <position position="420"/>
    </location>
    <ligand>
        <name>Zn(2+)</name>
        <dbReference type="ChEBI" id="CHEBI:29105"/>
        <label>1</label>
    </ligand>
</feature>
<reference evidence="14 15" key="1">
    <citation type="submission" date="2018-11" db="EMBL/GenBank/DDBJ databases">
        <title>Clostridium sp. nov., a member of the family Erysipelotrichaceae isolated from pig faeces.</title>
        <authorList>
            <person name="Chang Y.-H."/>
        </authorList>
    </citation>
    <scope>NUCLEOTIDE SEQUENCE [LARGE SCALE GENOMIC DNA]</scope>
    <source>
        <strain evidence="14 15">YH-panp20</strain>
    </source>
</reference>
<dbReference type="InterPro" id="IPR040498">
    <property type="entry name" value="PriA_CRR"/>
</dbReference>
<evidence type="ECO:0000256" key="4">
    <source>
        <dbReference type="ARBA" id="ARBA00022741"/>
    </source>
</evidence>
<evidence type="ECO:0000313" key="14">
    <source>
        <dbReference type="EMBL" id="RNM31504.1"/>
    </source>
</evidence>
<comment type="similarity">
    <text evidence="12">Belongs to the helicase family. PriA subfamily.</text>
</comment>
<feature type="domain" description="Helicase ATP-binding" evidence="13">
    <location>
        <begin position="196"/>
        <end position="362"/>
    </location>
</feature>
<keyword evidence="2 12" id="KW-0235">DNA replication</keyword>
<keyword evidence="3 12" id="KW-0479">Metal-binding</keyword>
<dbReference type="Gene3D" id="3.40.50.300">
    <property type="entry name" value="P-loop containing nucleotide triphosphate hydrolases"/>
    <property type="match status" value="2"/>
</dbReference>
<evidence type="ECO:0000256" key="11">
    <source>
        <dbReference type="ARBA" id="ARBA00048988"/>
    </source>
</evidence>
<feature type="binding site" evidence="12">
    <location>
        <position position="450"/>
    </location>
    <ligand>
        <name>Zn(2+)</name>
        <dbReference type="ChEBI" id="CHEBI:29105"/>
        <label>2</label>
    </ligand>
</feature>
<comment type="function">
    <text evidence="12">Initiates the restart of stalled replication forks, which reloads the replicative helicase on sites other than the origin of replication. Recognizes and binds to abandoned replication forks and remodels them to uncover a helicase loading site. Promotes assembly of the primosome at these replication forks.</text>
</comment>
<dbReference type="GO" id="GO:0003677">
    <property type="term" value="F:DNA binding"/>
    <property type="evidence" value="ECO:0007669"/>
    <property type="project" value="UniProtKB-UniRule"/>
</dbReference>
<name>A0A3N0I3B2_9FIRM</name>
<dbReference type="GO" id="GO:0008270">
    <property type="term" value="F:zinc ion binding"/>
    <property type="evidence" value="ECO:0007669"/>
    <property type="project" value="UniProtKB-UniRule"/>
</dbReference>
<comment type="subunit">
    <text evidence="12">Component of the replication restart primosome.</text>
</comment>
<dbReference type="EC" id="5.6.2.4" evidence="12"/>
<dbReference type="GO" id="GO:0006270">
    <property type="term" value="P:DNA replication initiation"/>
    <property type="evidence" value="ECO:0007669"/>
    <property type="project" value="TreeGrafter"/>
</dbReference>
<proteinExistence type="inferred from homology"/>
<keyword evidence="8 12" id="KW-0067">ATP-binding</keyword>
<dbReference type="EMBL" id="RJQC01000001">
    <property type="protein sequence ID" value="RNM31504.1"/>
    <property type="molecule type" value="Genomic_DNA"/>
</dbReference>
<feature type="binding site" evidence="12">
    <location>
        <position position="460"/>
    </location>
    <ligand>
        <name>Zn(2+)</name>
        <dbReference type="ChEBI" id="CHEBI:29105"/>
        <label>1</label>
    </ligand>
</feature>
<dbReference type="Pfam" id="PF17764">
    <property type="entry name" value="PriA_3primeBD"/>
    <property type="match status" value="1"/>
</dbReference>
<dbReference type="Pfam" id="PF00271">
    <property type="entry name" value="Helicase_C"/>
    <property type="match status" value="1"/>
</dbReference>
<dbReference type="Pfam" id="PF00270">
    <property type="entry name" value="DEAD"/>
    <property type="match status" value="1"/>
</dbReference>
<dbReference type="Gene3D" id="3.40.1440.60">
    <property type="entry name" value="PriA, 3(prime) DNA-binding domain"/>
    <property type="match status" value="1"/>
</dbReference>
<dbReference type="OrthoDB" id="9759544at2"/>
<dbReference type="Pfam" id="PF18319">
    <property type="entry name" value="Zn_ribbon_PriA"/>
    <property type="match status" value="1"/>
</dbReference>
<dbReference type="SUPFAM" id="SSF52540">
    <property type="entry name" value="P-loop containing nucleoside triphosphate hydrolases"/>
    <property type="match status" value="2"/>
</dbReference>
<comment type="catalytic activity">
    <reaction evidence="12">
        <text>Couples ATP hydrolysis with the unwinding of duplex DNA by translocating in the 3'-5' direction.</text>
        <dbReference type="EC" id="5.6.2.4"/>
    </reaction>
</comment>
<keyword evidence="1 12" id="KW-0639">Primosome</keyword>
<evidence type="ECO:0000259" key="13">
    <source>
        <dbReference type="PROSITE" id="PS51192"/>
    </source>
</evidence>
<dbReference type="InterPro" id="IPR042115">
    <property type="entry name" value="PriA_3primeBD_sf"/>
</dbReference>
<evidence type="ECO:0000256" key="2">
    <source>
        <dbReference type="ARBA" id="ARBA00022705"/>
    </source>
</evidence>
<dbReference type="GO" id="GO:0043138">
    <property type="term" value="F:3'-5' DNA helicase activity"/>
    <property type="evidence" value="ECO:0007669"/>
    <property type="project" value="UniProtKB-EC"/>
</dbReference>
<dbReference type="SMART" id="SM00487">
    <property type="entry name" value="DEXDc"/>
    <property type="match status" value="1"/>
</dbReference>
<comment type="cofactor">
    <cofactor evidence="12">
        <name>Zn(2+)</name>
        <dbReference type="ChEBI" id="CHEBI:29105"/>
    </cofactor>
    <text evidence="12">Binds 2 zinc ions per subunit.</text>
</comment>
<dbReference type="InterPro" id="IPR014001">
    <property type="entry name" value="Helicase_ATP-bd"/>
</dbReference>
<sequence>MNYVQVYIEHNSLSLNQTFTYQTEQDVSVGCRVKVPFGHQTLIGFVDSISNQCDLDTVKSVLEVLDPKPLLNVELLDLASWMSDYYVTSKISCLKTMLPPALKPSSSHTHVIYEQWAMKGNGSGSLTPKQTTFLASISFPCKLSQLRKQSRTMTQRLIDQGYIAIEQRPKGMSMPASLHENHSFTLTSEQKQAVLIISKSNDTVFLLHGVTGSGKTEVFLQLAQQVLSSGKQVLFLVPEIGLTPMMINQVSARFGKRIAIYHSQLNAQEKYDQYRLVKEHKVDIVVGTRSAVFMPFSDLGLILMDEEHDSSYKQENMPRYHTRDIVKWRANYHGCKVVLASATPSLESYARAYKGVYHLVTLTHRISVSMPMIHLVDMKTQKTHFGLSQDLLDAISIRLNRREQTILLLNRRGYLPIMRCMDCGQIMTCPDCGLALSYHKKDHQLMCHCCGRTFPYANTCPSCGGHHFYQSSMGTEKLEEQLQTLFPSAHIIRMDADTTRKKRAHQKLLSEFERSGDILLGTQMVAKGLDFARVSLVGIINADSGLARLDFSSNELTYDLLEQASGRSGRQSQQGEVFIQTFDPNQYVMRCVLHHDYQRFFKQEMQFRHLGMYPPYVYMCTLIFSDVDSNKAMKKASQAKKLALSVKVLGPVEISMRQKKARCRLVLKAKDQKTLHDCVWKIAKAMKGNIDINMYPMLLEE</sequence>
<evidence type="ECO:0000313" key="15">
    <source>
        <dbReference type="Proteomes" id="UP000276568"/>
    </source>
</evidence>
<dbReference type="NCBIfam" id="TIGR00595">
    <property type="entry name" value="priA"/>
    <property type="match status" value="1"/>
</dbReference>
<keyword evidence="7 12" id="KW-0862">Zinc</keyword>
<feature type="binding site" evidence="12">
    <location>
        <position position="423"/>
    </location>
    <ligand>
        <name>Zn(2+)</name>
        <dbReference type="ChEBI" id="CHEBI:29105"/>
        <label>1</label>
    </ligand>
</feature>
<keyword evidence="6 12" id="KW-0347">Helicase</keyword>
<gene>
    <name evidence="12 14" type="primary">priA</name>
    <name evidence="14" type="ORF">EDX97_02810</name>
</gene>
<comment type="catalytic activity">
    <reaction evidence="11 12">
        <text>ATP + H2O = ADP + phosphate + H(+)</text>
        <dbReference type="Rhea" id="RHEA:13065"/>
        <dbReference type="ChEBI" id="CHEBI:15377"/>
        <dbReference type="ChEBI" id="CHEBI:15378"/>
        <dbReference type="ChEBI" id="CHEBI:30616"/>
        <dbReference type="ChEBI" id="CHEBI:43474"/>
        <dbReference type="ChEBI" id="CHEBI:456216"/>
        <dbReference type="EC" id="5.6.2.4"/>
    </reaction>
</comment>
<comment type="caution">
    <text evidence="14">The sequence shown here is derived from an EMBL/GenBank/DDBJ whole genome shotgun (WGS) entry which is preliminary data.</text>
</comment>
<dbReference type="GO" id="GO:0006302">
    <property type="term" value="P:double-strand break repair"/>
    <property type="evidence" value="ECO:0007669"/>
    <property type="project" value="InterPro"/>
</dbReference>
<evidence type="ECO:0000256" key="3">
    <source>
        <dbReference type="ARBA" id="ARBA00022723"/>
    </source>
</evidence>
<evidence type="ECO:0000256" key="6">
    <source>
        <dbReference type="ARBA" id="ARBA00022806"/>
    </source>
</evidence>
<keyword evidence="15" id="KW-1185">Reference proteome</keyword>
<dbReference type="Proteomes" id="UP000276568">
    <property type="component" value="Unassembled WGS sequence"/>
</dbReference>
<evidence type="ECO:0000256" key="10">
    <source>
        <dbReference type="ARBA" id="ARBA00023235"/>
    </source>
</evidence>
<evidence type="ECO:0000256" key="9">
    <source>
        <dbReference type="ARBA" id="ARBA00023125"/>
    </source>
</evidence>
<dbReference type="GO" id="GO:1990077">
    <property type="term" value="C:primosome complex"/>
    <property type="evidence" value="ECO:0007669"/>
    <property type="project" value="UniProtKB-UniRule"/>
</dbReference>
<evidence type="ECO:0000256" key="7">
    <source>
        <dbReference type="ARBA" id="ARBA00022833"/>
    </source>
</evidence>
<dbReference type="Pfam" id="PF18074">
    <property type="entry name" value="PriA_C"/>
    <property type="match status" value="1"/>
</dbReference>
<keyword evidence="5 12" id="KW-0378">Hydrolase</keyword>
<dbReference type="PANTHER" id="PTHR30580">
    <property type="entry name" value="PRIMOSOMAL PROTEIN N"/>
    <property type="match status" value="1"/>
</dbReference>
<keyword evidence="9 12" id="KW-0238">DNA-binding</keyword>
<dbReference type="CDD" id="cd17929">
    <property type="entry name" value="DEXHc_priA"/>
    <property type="match status" value="1"/>
</dbReference>
<feature type="binding site" evidence="12">
    <location>
        <position position="429"/>
    </location>
    <ligand>
        <name>Zn(2+)</name>
        <dbReference type="ChEBI" id="CHEBI:29105"/>
        <label>2</label>
    </ligand>
</feature>
<feature type="binding site" evidence="12">
    <location>
        <position position="432"/>
    </location>
    <ligand>
        <name>Zn(2+)</name>
        <dbReference type="ChEBI" id="CHEBI:29105"/>
        <label>2</label>
    </ligand>
</feature>
<organism evidence="14 15">
    <name type="scientific">Absicoccus porci</name>
    <dbReference type="NCBI Taxonomy" id="2486576"/>
    <lineage>
        <taxon>Bacteria</taxon>
        <taxon>Bacillati</taxon>
        <taxon>Bacillota</taxon>
        <taxon>Erysipelotrichia</taxon>
        <taxon>Erysipelotrichales</taxon>
        <taxon>Erysipelotrichaceae</taxon>
        <taxon>Absicoccus</taxon>
    </lineage>
</organism>
<dbReference type="GO" id="GO:0005524">
    <property type="term" value="F:ATP binding"/>
    <property type="evidence" value="ECO:0007669"/>
    <property type="project" value="UniProtKB-UniRule"/>
</dbReference>
<dbReference type="AlphaFoldDB" id="A0A3N0I3B2"/>
<dbReference type="PROSITE" id="PS51192">
    <property type="entry name" value="HELICASE_ATP_BIND_1"/>
    <property type="match status" value="1"/>
</dbReference>
<evidence type="ECO:0000256" key="5">
    <source>
        <dbReference type="ARBA" id="ARBA00022801"/>
    </source>
</evidence>
<keyword evidence="4 12" id="KW-0547">Nucleotide-binding</keyword>
<dbReference type="InterPro" id="IPR041236">
    <property type="entry name" value="PriA_C"/>
</dbReference>
<dbReference type="GO" id="GO:0006269">
    <property type="term" value="P:DNA replication, synthesis of primer"/>
    <property type="evidence" value="ECO:0007669"/>
    <property type="project" value="UniProtKB-KW"/>
</dbReference>
<evidence type="ECO:0000256" key="12">
    <source>
        <dbReference type="HAMAP-Rule" id="MF_00983"/>
    </source>
</evidence>
<evidence type="ECO:0000256" key="8">
    <source>
        <dbReference type="ARBA" id="ARBA00022840"/>
    </source>
</evidence>
<keyword evidence="10 12" id="KW-0413">Isomerase</keyword>
<feature type="binding site" evidence="12">
    <location>
        <position position="447"/>
    </location>
    <ligand>
        <name>Zn(2+)</name>
        <dbReference type="ChEBI" id="CHEBI:29105"/>
        <label>2</label>
    </ligand>
</feature>
<dbReference type="FunFam" id="3.40.1440.60:FF:000001">
    <property type="entry name" value="Primosomal protein N"/>
    <property type="match status" value="1"/>
</dbReference>
<protein>
    <recommendedName>
        <fullName evidence="12">Replication restart protein PriA</fullName>
    </recommendedName>
    <alternativeName>
        <fullName evidence="12">ATP-dependent DNA helicase PriA</fullName>
        <ecNumber evidence="12">5.6.2.4</ecNumber>
    </alternativeName>
    <alternativeName>
        <fullName evidence="12">DNA 3'-5' helicase PriA</fullName>
    </alternativeName>
</protein>
<dbReference type="GO" id="GO:0016887">
    <property type="term" value="F:ATP hydrolysis activity"/>
    <property type="evidence" value="ECO:0007669"/>
    <property type="project" value="RHEA"/>
</dbReference>
<dbReference type="SMART" id="SM00490">
    <property type="entry name" value="HELICc"/>
    <property type="match status" value="1"/>
</dbReference>
<dbReference type="FunFam" id="3.40.50.300:FF:000489">
    <property type="entry name" value="Primosome assembly protein PriA"/>
    <property type="match status" value="1"/>
</dbReference>
<dbReference type="HAMAP" id="MF_00983">
    <property type="entry name" value="PriA"/>
    <property type="match status" value="1"/>
</dbReference>
<dbReference type="InterPro" id="IPR001650">
    <property type="entry name" value="Helicase_C-like"/>
</dbReference>
<accession>A0A3N0I3B2</accession>
<dbReference type="InterPro" id="IPR011545">
    <property type="entry name" value="DEAD/DEAH_box_helicase_dom"/>
</dbReference>
<dbReference type="PANTHER" id="PTHR30580:SF1">
    <property type="entry name" value="COMF OPERON PROTEIN 1"/>
    <property type="match status" value="1"/>
</dbReference>
<dbReference type="InterPro" id="IPR005259">
    <property type="entry name" value="PriA"/>
</dbReference>
<dbReference type="GO" id="GO:0006310">
    <property type="term" value="P:DNA recombination"/>
    <property type="evidence" value="ECO:0007669"/>
    <property type="project" value="InterPro"/>
</dbReference>